<comment type="caution">
    <text evidence="1">The sequence shown here is derived from an EMBL/GenBank/DDBJ whole genome shotgun (WGS) entry which is preliminary data.</text>
</comment>
<dbReference type="Proteomes" id="UP000585474">
    <property type="component" value="Unassembled WGS sequence"/>
</dbReference>
<dbReference type="AlphaFoldDB" id="A0A7J0EW15"/>
<dbReference type="PANTHER" id="PTHR33116:SF84">
    <property type="entry name" value="RNA-DIRECTED DNA POLYMERASE"/>
    <property type="match status" value="1"/>
</dbReference>
<name>A0A7J0EW15_9ERIC</name>
<gene>
    <name evidence="1" type="ORF">Acr_07g0008520</name>
</gene>
<reference evidence="1 2" key="1">
    <citation type="submission" date="2019-07" db="EMBL/GenBank/DDBJ databases">
        <title>De Novo Assembly of kiwifruit Actinidia rufa.</title>
        <authorList>
            <person name="Sugita-Konishi S."/>
            <person name="Sato K."/>
            <person name="Mori E."/>
            <person name="Abe Y."/>
            <person name="Kisaki G."/>
            <person name="Hamano K."/>
            <person name="Suezawa K."/>
            <person name="Otani M."/>
            <person name="Fukuda T."/>
            <person name="Manabe T."/>
            <person name="Gomi K."/>
            <person name="Tabuchi M."/>
            <person name="Akimitsu K."/>
            <person name="Kataoka I."/>
        </authorList>
    </citation>
    <scope>NUCLEOTIDE SEQUENCE [LARGE SCALE GENOMIC DNA]</scope>
    <source>
        <strain evidence="2">cv. Fuchu</strain>
    </source>
</reference>
<dbReference type="PANTHER" id="PTHR33116">
    <property type="entry name" value="REVERSE TRANSCRIPTASE ZINC-BINDING DOMAIN-CONTAINING PROTEIN-RELATED-RELATED"/>
    <property type="match status" value="1"/>
</dbReference>
<organism evidence="1 2">
    <name type="scientific">Actinidia rufa</name>
    <dbReference type="NCBI Taxonomy" id="165716"/>
    <lineage>
        <taxon>Eukaryota</taxon>
        <taxon>Viridiplantae</taxon>
        <taxon>Streptophyta</taxon>
        <taxon>Embryophyta</taxon>
        <taxon>Tracheophyta</taxon>
        <taxon>Spermatophyta</taxon>
        <taxon>Magnoliopsida</taxon>
        <taxon>eudicotyledons</taxon>
        <taxon>Gunneridae</taxon>
        <taxon>Pentapetalae</taxon>
        <taxon>asterids</taxon>
        <taxon>Ericales</taxon>
        <taxon>Actinidiaceae</taxon>
        <taxon>Actinidia</taxon>
    </lineage>
</organism>
<evidence type="ECO:0008006" key="3">
    <source>
        <dbReference type="Google" id="ProtNLM"/>
    </source>
</evidence>
<dbReference type="OrthoDB" id="1747049at2759"/>
<protein>
    <recommendedName>
        <fullName evidence="3">Reverse transcriptase</fullName>
    </recommendedName>
</protein>
<dbReference type="EMBL" id="BJWL01000007">
    <property type="protein sequence ID" value="GFY90655.1"/>
    <property type="molecule type" value="Genomic_DNA"/>
</dbReference>
<evidence type="ECO:0000313" key="2">
    <source>
        <dbReference type="Proteomes" id="UP000585474"/>
    </source>
</evidence>
<accession>A0A7J0EW15</accession>
<sequence>MALLMEKLNHFGDCSGLKISFSKSRIFSAGICSSDIEDIMGITGFSQGSFPFRYLGIPVADSKVSIAQFSPLIDKILGYISAWAGAMLSYVGRTELGCKCSMNNRPLVAWKEVTFPKIEGGLGIRNTKAWNKALLCKTLWDIQAKKDSLWIQWVHQIYMKHSAFWEYRSKHEDSPLINQVMALG</sequence>
<proteinExistence type="predicted"/>
<keyword evidence="2" id="KW-1185">Reference proteome</keyword>
<evidence type="ECO:0000313" key="1">
    <source>
        <dbReference type="EMBL" id="GFY90655.1"/>
    </source>
</evidence>